<dbReference type="OrthoDB" id="795031at2"/>
<keyword evidence="1" id="KW-0472">Membrane</keyword>
<name>A0A250KIK1_9BACT</name>
<proteinExistence type="predicted"/>
<dbReference type="Proteomes" id="UP000267517">
    <property type="component" value="Chromosome II"/>
</dbReference>
<evidence type="ECO:0000313" key="2">
    <source>
        <dbReference type="EMBL" id="BBA29577.1"/>
    </source>
</evidence>
<feature type="transmembrane region" description="Helical" evidence="1">
    <location>
        <begin position="51"/>
        <end position="73"/>
    </location>
</feature>
<reference evidence="2 3" key="1">
    <citation type="submission" date="2017-05" db="EMBL/GenBank/DDBJ databases">
        <title>whole genome sequence of Prevotella melaninogenica GAI 07411.</title>
        <authorList>
            <person name="Kondo Y."/>
            <person name="Hoshino T."/>
        </authorList>
    </citation>
    <scope>NUCLEOTIDE SEQUENCE [LARGE SCALE GENOMIC DNA]</scope>
    <source>
        <strain evidence="2 3">GAI 07411</strain>
    </source>
</reference>
<evidence type="ECO:0000256" key="1">
    <source>
        <dbReference type="SAM" id="Phobius"/>
    </source>
</evidence>
<dbReference type="AlphaFoldDB" id="A0A250KIK1"/>
<keyword evidence="1" id="KW-1133">Transmembrane helix</keyword>
<organism evidence="2 3">
    <name type="scientific">Prevotella melaninogenica</name>
    <dbReference type="NCBI Taxonomy" id="28132"/>
    <lineage>
        <taxon>Bacteria</taxon>
        <taxon>Pseudomonadati</taxon>
        <taxon>Bacteroidota</taxon>
        <taxon>Bacteroidia</taxon>
        <taxon>Bacteroidales</taxon>
        <taxon>Prevotellaceae</taxon>
        <taxon>Prevotella</taxon>
    </lineage>
</organism>
<accession>A0A250KIK1</accession>
<keyword evidence="1" id="KW-0812">Transmembrane</keyword>
<sequence length="272" mass="32007">MTEEESKEFQEFLKWKAEQKKEEVKEEIKENKTESSNQVVSPEKVGGGGKVVLLFSFLLVVFIVIFACIVNMVSHDIPRTNNVEKETPVRVTAEQRKANALVIAKKDSIKRAKKATLFKELSKDFYKKKDDYSDRYWMLPNNYPKFINVNKVCCYIDFNSNDNTPNNLYFKLCYTSDDWLFIRNVKFNCDGKVFTYIPDEVNRDNDSSIWEWFDERVTAENEPLFQAIANASKVKMKINGDQYYDERVLSNKERYYIKQAYKYYKALGGTFI</sequence>
<gene>
    <name evidence="2" type="ORF">PMEL_200091</name>
</gene>
<protein>
    <submittedName>
        <fullName evidence="2">Uncharacterized protein</fullName>
    </submittedName>
</protein>
<dbReference type="RefSeq" id="WP_145985354.1">
    <property type="nucleotide sequence ID" value="NZ_AP018050.1"/>
</dbReference>
<evidence type="ECO:0000313" key="3">
    <source>
        <dbReference type="Proteomes" id="UP000267517"/>
    </source>
</evidence>
<dbReference type="EMBL" id="AP018050">
    <property type="protein sequence ID" value="BBA29577.1"/>
    <property type="molecule type" value="Genomic_DNA"/>
</dbReference>